<comment type="caution">
    <text evidence="1">The sequence shown here is derived from an EMBL/GenBank/DDBJ whole genome shotgun (WGS) entry which is preliminary data.</text>
</comment>
<keyword evidence="2" id="KW-1185">Reference proteome</keyword>
<gene>
    <name evidence="1" type="ORF">RJ640_005482</name>
</gene>
<reference evidence="1" key="1">
    <citation type="submission" date="2022-12" db="EMBL/GenBank/DDBJ databases">
        <title>Draft genome assemblies for two species of Escallonia (Escalloniales).</title>
        <authorList>
            <person name="Chanderbali A."/>
            <person name="Dervinis C."/>
            <person name="Anghel I."/>
            <person name="Soltis D."/>
            <person name="Soltis P."/>
            <person name="Zapata F."/>
        </authorList>
    </citation>
    <scope>NUCLEOTIDE SEQUENCE</scope>
    <source>
        <strain evidence="1">UCBG92.1500</strain>
        <tissue evidence="1">Leaf</tissue>
    </source>
</reference>
<accession>A0AA88SHP0</accession>
<dbReference type="EMBL" id="JAVXUO010000587">
    <property type="protein sequence ID" value="KAK2991000.1"/>
    <property type="molecule type" value="Genomic_DNA"/>
</dbReference>
<evidence type="ECO:0000313" key="2">
    <source>
        <dbReference type="Proteomes" id="UP001187471"/>
    </source>
</evidence>
<proteinExistence type="predicted"/>
<evidence type="ECO:0000313" key="1">
    <source>
        <dbReference type="EMBL" id="KAK2991000.1"/>
    </source>
</evidence>
<dbReference type="PANTHER" id="PTHR33373:SF1">
    <property type="entry name" value="DUF4050 DOMAIN-CONTAINING PROTEIN"/>
    <property type="match status" value="1"/>
</dbReference>
<dbReference type="Proteomes" id="UP001187471">
    <property type="component" value="Unassembled WGS sequence"/>
</dbReference>
<sequence>MTDFEELDVPKLGTVQEALNSLDFVGAIDGIHFRVKVPKDEVPRTFLGDGLNSVIEAAAAAGDHQIASAESDCINLVWVFADGSVKEAVGVEVGAGGDGGKEGIQVPCVEWITYIRYEVFNMLCPIEAPVAFSSDDFNHHDTEAVHNIAGFHVPVNGSKAGVLVQSNGCLGCDTKPKLIKSVNEPQQGQKLQTRTVSKPIISEDFWTTSTCDMDNSAAQSRGSISSISTSNQALDAHGTGSGNIPSEFISMSFNVSPASMKVSHTNQTANLINDTLEHVTQFSSNNIEA</sequence>
<dbReference type="AlphaFoldDB" id="A0AA88SHP0"/>
<dbReference type="PANTHER" id="PTHR33373">
    <property type="entry name" value="OS07G0479600 PROTEIN"/>
    <property type="match status" value="1"/>
</dbReference>
<name>A0AA88SHP0_9ASTE</name>
<protein>
    <submittedName>
        <fullName evidence="1">Uncharacterized protein</fullName>
    </submittedName>
</protein>
<organism evidence="1 2">
    <name type="scientific">Escallonia rubra</name>
    <dbReference type="NCBI Taxonomy" id="112253"/>
    <lineage>
        <taxon>Eukaryota</taxon>
        <taxon>Viridiplantae</taxon>
        <taxon>Streptophyta</taxon>
        <taxon>Embryophyta</taxon>
        <taxon>Tracheophyta</taxon>
        <taxon>Spermatophyta</taxon>
        <taxon>Magnoliopsida</taxon>
        <taxon>eudicotyledons</taxon>
        <taxon>Gunneridae</taxon>
        <taxon>Pentapetalae</taxon>
        <taxon>asterids</taxon>
        <taxon>campanulids</taxon>
        <taxon>Escalloniales</taxon>
        <taxon>Escalloniaceae</taxon>
        <taxon>Escallonia</taxon>
    </lineage>
</organism>